<organism evidence="2 3">
    <name type="scientific">Corynebacterium gallinarum</name>
    <dbReference type="NCBI Taxonomy" id="2762214"/>
    <lineage>
        <taxon>Bacteria</taxon>
        <taxon>Bacillati</taxon>
        <taxon>Actinomycetota</taxon>
        <taxon>Actinomycetes</taxon>
        <taxon>Mycobacteriales</taxon>
        <taxon>Corynebacteriaceae</taxon>
        <taxon>Corynebacterium</taxon>
    </lineage>
</organism>
<sequence>MDWVSILIGAAIGGGLSWFITWAYYRKSLQQQEQLRQVDAAERAAQRAADAERRARDSERAVLYKNRESSYNEHQAKPDRRWDLTVNSNGTLTLVNRRKAISGFFEIMLHSPDAVGTREPVVRHSALGERGSLTFPLPGGINEVDGIFVQTYEGLGYPEQEIVPIHPKYTMADFRDPRISPQ</sequence>
<keyword evidence="1" id="KW-1133">Transmembrane helix</keyword>
<name>A0A8I0LBR5_9CORY</name>
<keyword evidence="1" id="KW-0812">Transmembrane</keyword>
<keyword evidence="3" id="KW-1185">Reference proteome</keyword>
<dbReference type="AlphaFoldDB" id="A0A8I0LBR5"/>
<dbReference type="EMBL" id="JACSPR010000002">
    <property type="protein sequence ID" value="MBD8029551.1"/>
    <property type="molecule type" value="Genomic_DNA"/>
</dbReference>
<comment type="caution">
    <text evidence="2">The sequence shown here is derived from an EMBL/GenBank/DDBJ whole genome shotgun (WGS) entry which is preliminary data.</text>
</comment>
<keyword evidence="1" id="KW-0472">Membrane</keyword>
<protein>
    <submittedName>
        <fullName evidence="2">Uncharacterized protein</fullName>
    </submittedName>
</protein>
<accession>A0A8I0LBR5</accession>
<gene>
    <name evidence="2" type="ORF">H9627_04270</name>
</gene>
<evidence type="ECO:0000313" key="3">
    <source>
        <dbReference type="Proteomes" id="UP000650224"/>
    </source>
</evidence>
<evidence type="ECO:0000313" key="2">
    <source>
        <dbReference type="EMBL" id="MBD8029551.1"/>
    </source>
</evidence>
<dbReference type="Proteomes" id="UP000650224">
    <property type="component" value="Unassembled WGS sequence"/>
</dbReference>
<proteinExistence type="predicted"/>
<dbReference type="RefSeq" id="WP_191732767.1">
    <property type="nucleotide sequence ID" value="NZ_JACSPR010000002.1"/>
</dbReference>
<feature type="transmembrane region" description="Helical" evidence="1">
    <location>
        <begin position="6"/>
        <end position="25"/>
    </location>
</feature>
<evidence type="ECO:0000256" key="1">
    <source>
        <dbReference type="SAM" id="Phobius"/>
    </source>
</evidence>
<reference evidence="2 3" key="1">
    <citation type="submission" date="2020-08" db="EMBL/GenBank/DDBJ databases">
        <title>A Genomic Blueprint of the Chicken Gut Microbiome.</title>
        <authorList>
            <person name="Gilroy R."/>
            <person name="Ravi A."/>
            <person name="Getino M."/>
            <person name="Pursley I."/>
            <person name="Horton D.L."/>
            <person name="Alikhan N.-F."/>
            <person name="Baker D."/>
            <person name="Gharbi K."/>
            <person name="Hall N."/>
            <person name="Watson M."/>
            <person name="Adriaenssens E.M."/>
            <person name="Foster-Nyarko E."/>
            <person name="Jarju S."/>
            <person name="Secka A."/>
            <person name="Antonio M."/>
            <person name="Oren A."/>
            <person name="Chaudhuri R."/>
            <person name="La Ragione R.M."/>
            <person name="Hildebrand F."/>
            <person name="Pallen M.J."/>
        </authorList>
    </citation>
    <scope>NUCLEOTIDE SEQUENCE [LARGE SCALE GENOMIC DNA]</scope>
    <source>
        <strain evidence="2 3">Sa1YVA5</strain>
    </source>
</reference>